<feature type="chain" id="PRO_5014723271" description="LysM domain-containing protein" evidence="2">
    <location>
        <begin position="25"/>
        <end position="186"/>
    </location>
</feature>
<protein>
    <recommendedName>
        <fullName evidence="3">LysM domain-containing protein</fullName>
    </recommendedName>
</protein>
<keyword evidence="5" id="KW-1185">Reference proteome</keyword>
<dbReference type="Pfam" id="PF06725">
    <property type="entry name" value="3D"/>
    <property type="match status" value="1"/>
</dbReference>
<evidence type="ECO:0000313" key="4">
    <source>
        <dbReference type="EMBL" id="PKR84972.1"/>
    </source>
</evidence>
<dbReference type="GO" id="GO:0004553">
    <property type="term" value="F:hydrolase activity, hydrolyzing O-glycosyl compounds"/>
    <property type="evidence" value="ECO:0007669"/>
    <property type="project" value="InterPro"/>
</dbReference>
<feature type="domain" description="LysM" evidence="3">
    <location>
        <begin position="27"/>
        <end position="70"/>
    </location>
</feature>
<dbReference type="PANTHER" id="PTHR39160:SF4">
    <property type="entry name" value="RESUSCITATION-PROMOTING FACTOR RPFB"/>
    <property type="match status" value="1"/>
</dbReference>
<evidence type="ECO:0000256" key="1">
    <source>
        <dbReference type="ARBA" id="ARBA00022729"/>
    </source>
</evidence>
<sequence>MKKIILTFSALLIITFGLSNGAFAASNTYTVKKGDSLYKISKKYKVSITHLKQWNHLKSNTIHINQKLKVAAPVKASAASKKKATVKNKKVKEITVTATAYTVSCKGCSGITATGINLKKHPKSKVISVDPKIIPLGTKVYVEGYGYAIAADKGSSVKGNKIDVFYPTLKQCYKWGNKKVKIKILK</sequence>
<dbReference type="GO" id="GO:0009254">
    <property type="term" value="P:peptidoglycan turnover"/>
    <property type="evidence" value="ECO:0007669"/>
    <property type="project" value="InterPro"/>
</dbReference>
<dbReference type="InterPro" id="IPR036779">
    <property type="entry name" value="LysM_dom_sf"/>
</dbReference>
<accession>A0A2N3LK09</accession>
<dbReference type="SUPFAM" id="SSF54106">
    <property type="entry name" value="LysM domain"/>
    <property type="match status" value="1"/>
</dbReference>
<dbReference type="PANTHER" id="PTHR39160">
    <property type="entry name" value="CELL WALL-BINDING PROTEIN YOCH"/>
    <property type="match status" value="1"/>
</dbReference>
<feature type="signal peptide" evidence="2">
    <location>
        <begin position="1"/>
        <end position="24"/>
    </location>
</feature>
<dbReference type="RefSeq" id="WP_101354337.1">
    <property type="nucleotide sequence ID" value="NZ_PIQO01000007.1"/>
</dbReference>
<dbReference type="SUPFAM" id="SSF50685">
    <property type="entry name" value="Barwin-like endoglucanases"/>
    <property type="match status" value="1"/>
</dbReference>
<name>A0A2N3LK09_9BACI</name>
<dbReference type="InterPro" id="IPR051933">
    <property type="entry name" value="Resuscitation_pf_RpfB"/>
</dbReference>
<evidence type="ECO:0000313" key="5">
    <source>
        <dbReference type="Proteomes" id="UP000233440"/>
    </source>
</evidence>
<organism evidence="4 5">
    <name type="scientific">Heyndrickxia camelliae</name>
    <dbReference type="NCBI Taxonomy" id="1707093"/>
    <lineage>
        <taxon>Bacteria</taxon>
        <taxon>Bacillati</taxon>
        <taxon>Bacillota</taxon>
        <taxon>Bacilli</taxon>
        <taxon>Bacillales</taxon>
        <taxon>Bacillaceae</taxon>
        <taxon>Heyndrickxia</taxon>
    </lineage>
</organism>
<dbReference type="EMBL" id="PIQO01000007">
    <property type="protein sequence ID" value="PKR84972.1"/>
    <property type="molecule type" value="Genomic_DNA"/>
</dbReference>
<dbReference type="CDD" id="cd00118">
    <property type="entry name" value="LysM"/>
    <property type="match status" value="1"/>
</dbReference>
<dbReference type="AlphaFoldDB" id="A0A2N3LK09"/>
<evidence type="ECO:0000256" key="2">
    <source>
        <dbReference type="SAM" id="SignalP"/>
    </source>
</evidence>
<dbReference type="OrthoDB" id="9798935at2"/>
<dbReference type="InterPro" id="IPR010611">
    <property type="entry name" value="3D_dom"/>
</dbReference>
<dbReference type="Gene3D" id="3.10.350.10">
    <property type="entry name" value="LysM domain"/>
    <property type="match status" value="1"/>
</dbReference>
<keyword evidence="1 2" id="KW-0732">Signal</keyword>
<dbReference type="InterPro" id="IPR036908">
    <property type="entry name" value="RlpA-like_sf"/>
</dbReference>
<dbReference type="CDD" id="cd22786">
    <property type="entry name" value="DPBB_YuiC-like"/>
    <property type="match status" value="1"/>
</dbReference>
<dbReference type="SMART" id="SM00257">
    <property type="entry name" value="LysM"/>
    <property type="match status" value="1"/>
</dbReference>
<dbReference type="InterPro" id="IPR018392">
    <property type="entry name" value="LysM"/>
</dbReference>
<dbReference type="GO" id="GO:0019867">
    <property type="term" value="C:outer membrane"/>
    <property type="evidence" value="ECO:0007669"/>
    <property type="project" value="InterPro"/>
</dbReference>
<comment type="caution">
    <text evidence="4">The sequence shown here is derived from an EMBL/GenBank/DDBJ whole genome shotgun (WGS) entry which is preliminary data.</text>
</comment>
<dbReference type="Pfam" id="PF01476">
    <property type="entry name" value="LysM"/>
    <property type="match status" value="1"/>
</dbReference>
<gene>
    <name evidence="4" type="ORF">CWO92_11460</name>
</gene>
<reference evidence="4 5" key="1">
    <citation type="submission" date="2017-11" db="EMBL/GenBank/DDBJ databases">
        <title>Bacillus camelliae sp. nov., isolated from pu'er tea.</title>
        <authorList>
            <person name="Niu L."/>
        </authorList>
    </citation>
    <scope>NUCLEOTIDE SEQUENCE [LARGE SCALE GENOMIC DNA]</scope>
    <source>
        <strain evidence="4 5">7578-1</strain>
    </source>
</reference>
<dbReference type="PROSITE" id="PS51782">
    <property type="entry name" value="LYSM"/>
    <property type="match status" value="1"/>
</dbReference>
<proteinExistence type="predicted"/>
<dbReference type="Proteomes" id="UP000233440">
    <property type="component" value="Unassembled WGS sequence"/>
</dbReference>
<evidence type="ECO:0000259" key="3">
    <source>
        <dbReference type="PROSITE" id="PS51782"/>
    </source>
</evidence>